<evidence type="ECO:0000313" key="2">
    <source>
        <dbReference type="EMBL" id="CBJ93214.1"/>
    </source>
</evidence>
<organism evidence="2">
    <name type="scientific">Vibrio nigripulchritudo</name>
    <dbReference type="NCBI Taxonomy" id="28173"/>
    <lineage>
        <taxon>Bacteria</taxon>
        <taxon>Pseudomonadati</taxon>
        <taxon>Pseudomonadota</taxon>
        <taxon>Gammaproteobacteria</taxon>
        <taxon>Vibrionales</taxon>
        <taxon>Vibrionaceae</taxon>
        <taxon>Vibrio</taxon>
    </lineage>
</organism>
<protein>
    <submittedName>
        <fullName evidence="2">Uncharacterized protein</fullName>
    </submittedName>
</protein>
<feature type="signal peptide" evidence="1">
    <location>
        <begin position="1"/>
        <end position="20"/>
    </location>
</feature>
<proteinExistence type="predicted"/>
<reference evidence="2" key="1">
    <citation type="submission" date="2010-02" db="EMBL/GenBank/DDBJ databases">
        <authorList>
            <person name="Genoscope - CEA"/>
        </authorList>
    </citation>
    <scope>NUCLEOTIDE SEQUENCE</scope>
    <source>
        <plasmid evidence="2">VIBNI_pA</plasmid>
    </source>
</reference>
<dbReference type="RefSeq" id="WP_013610342.1">
    <property type="nucleotide sequence ID" value="NC_015156.1"/>
</dbReference>
<accession>A0A9P1NKA6</accession>
<name>A0A9P1NKA6_9VIBR</name>
<sequence>MRDKLFLFLLSVMISDGVLAESLSIPSATIPSGYDRITTSDGTTCESTIASDMYIQTGVMGLKAGHDYADNTYGRYKHNNLEARDNFGVYAQLVIPIGKKRERIDCNRLYELEIRHLKEQLVKLKLEAMTTELWDE</sequence>
<geneLocation type="plasmid" evidence="2">
    <name>VIBNI_pA</name>
</geneLocation>
<dbReference type="EMBL" id="FP893246">
    <property type="protein sequence ID" value="CBJ93214.1"/>
    <property type="molecule type" value="Genomic_DNA"/>
</dbReference>
<dbReference type="AlphaFoldDB" id="A0A9P1NKA6"/>
<keyword evidence="1" id="KW-0732">Signal</keyword>
<keyword evidence="2" id="KW-0614">Plasmid</keyword>
<feature type="chain" id="PRO_5040426516" evidence="1">
    <location>
        <begin position="21"/>
        <end position="136"/>
    </location>
</feature>
<gene>
    <name evidence="2" type="ORF">VIBNI_0195</name>
</gene>
<evidence type="ECO:0000256" key="1">
    <source>
        <dbReference type="SAM" id="SignalP"/>
    </source>
</evidence>